<dbReference type="InterPro" id="IPR016024">
    <property type="entry name" value="ARM-type_fold"/>
</dbReference>
<evidence type="ECO:0000256" key="1">
    <source>
        <dbReference type="ARBA" id="ARBA00004308"/>
    </source>
</evidence>
<dbReference type="KEGG" id="tot:TOT_040000688"/>
<evidence type="ECO:0000259" key="8">
    <source>
        <dbReference type="Pfam" id="PF01602"/>
    </source>
</evidence>
<sequence>MSGSVKDLIRNIRGSKTASEERSVLAKECAKIRSSLNSDSLTSRRRNISKLLFINLLGHPTNFGQVECIKLIASSKFYDKRTGYLALNLLLNEDSEVLMLATNSIKIDLNDPNPYVREMALRALANVGTNEMLRELQYEIEANMAHNVPNIRKKATVCTVRMLRKEANRNLTPDSISVSLARSYLKYIETLVGDYDNGVKLAGLSLMSVMLDHYTEICDLNQFYELLIRALAQTLSTNQASFAVTIPAGSETFTHQSVFNDQALDDPFLKIKLLKQLKKVYLKLTSSRSQQPAGGGESGGNLLGDTASFDTRPLSYREKLYEVVSTIINSVKFDGNRNYAILLECVSAIDSDFGEERFNDLGKLVVKKFMSGKDNNVKYLALGIIMKLHNVNMVLGDTNWTIIVQSLKQPDMSIRKKALEVALKVVNGAILDPLLSYLYEYLLSADEDTRKESMYSIFNCVKKHSEDVAYKLQVFVKMFTIAGNSVQDLIMFEFIELLVSSGEEVRRRTTLELLKVLRHNMGQSALVKSSLYAVGEYYDLLSLEDLKNVFSTHVPLSARSGSGSRVNKAGDYAATPSAEYKSFGGLSEGVGGIRGSAHTSDARNGYADGTGLSKMTNETSVDLLLDLSTPTNRNSQSARRDYGTIYETTEDDLLLDVFSPENSASSNNEVNAVNAMNTAPTTNTGETFDLYDLATPKANLDITGVLGVGAVGVSGDLNLAYLESPARVDHPGSTSILNHPGSTSKRMNLNDTASPVRLEGGVSANNSQDYESMLVELMENVTMRLLTKNLLNECEYLITCVGKLSQKMPRQVESLRKILKRFRRHSNPELQQRSCELEIILKENIMSLATAAERPLSELYNEDEVASGSGGGSLLADDFADSVPVYGNENAKHNVGDVGGNLVLGNDNASNFGVGGNFGGDVADASNDRVSDIFDEFFSTSDSTSTQTRVTTTNTTTINMNTVNTTTINTSTISSNTGSINTNTNTSSTVTTNTISSNTNTSSTANALDSVDFTGDRDPFNMDKLANSIVQNVSVASARENREDDFQQFDPF</sequence>
<keyword evidence="4 7" id="KW-0653">Protein transport</keyword>
<keyword evidence="3 7" id="KW-0813">Transport</keyword>
<comment type="subcellular location">
    <subcellularLocation>
        <location evidence="1">Endomembrane system</location>
    </subcellularLocation>
    <subcellularLocation>
        <location evidence="2">Golgi apparatus</location>
    </subcellularLocation>
</comment>
<dbReference type="Proteomes" id="UP000003786">
    <property type="component" value="Chromosome 4"/>
</dbReference>
<evidence type="ECO:0000313" key="10">
    <source>
        <dbReference type="Proteomes" id="UP000003786"/>
    </source>
</evidence>
<dbReference type="InterPro" id="IPR011989">
    <property type="entry name" value="ARM-like"/>
</dbReference>
<comment type="similarity">
    <text evidence="7">Belongs to the adaptor complexes large subunit family.</text>
</comment>
<dbReference type="OrthoDB" id="28053at2759"/>
<dbReference type="eggNOG" id="KOG1062">
    <property type="taxonomic scope" value="Eukaryota"/>
</dbReference>
<dbReference type="GO" id="GO:0006886">
    <property type="term" value="P:intracellular protein transport"/>
    <property type="evidence" value="ECO:0007669"/>
    <property type="project" value="UniProtKB-UniRule"/>
</dbReference>
<dbReference type="GO" id="GO:0030121">
    <property type="term" value="C:AP-1 adaptor complex"/>
    <property type="evidence" value="ECO:0007669"/>
    <property type="project" value="InterPro"/>
</dbReference>
<dbReference type="Pfam" id="PF01602">
    <property type="entry name" value="Adaptin_N"/>
    <property type="match status" value="1"/>
</dbReference>
<dbReference type="GeneID" id="20716735"/>
<dbReference type="PANTHER" id="PTHR22780">
    <property type="entry name" value="ADAPTIN, ALPHA/GAMMA/EPSILON"/>
    <property type="match status" value="1"/>
</dbReference>
<evidence type="ECO:0000256" key="7">
    <source>
        <dbReference type="PIRNR" id="PIRNR037094"/>
    </source>
</evidence>
<evidence type="ECO:0000256" key="5">
    <source>
        <dbReference type="ARBA" id="ARBA00023034"/>
    </source>
</evidence>
<dbReference type="RefSeq" id="XP_009692621.1">
    <property type="nucleotide sequence ID" value="XM_009694326.1"/>
</dbReference>
<evidence type="ECO:0000256" key="3">
    <source>
        <dbReference type="ARBA" id="ARBA00022448"/>
    </source>
</evidence>
<gene>
    <name evidence="9" type="ORF">TOT_040000688</name>
</gene>
<dbReference type="EMBL" id="AP011949">
    <property type="protein sequence ID" value="BAM42320.1"/>
    <property type="molecule type" value="Genomic_DNA"/>
</dbReference>
<dbReference type="GO" id="GO:0016192">
    <property type="term" value="P:vesicle-mediated transport"/>
    <property type="evidence" value="ECO:0007669"/>
    <property type="project" value="InterPro"/>
</dbReference>
<protein>
    <recommendedName>
        <fullName evidence="7">AP-1 complex subunit gamma</fullName>
    </recommendedName>
</protein>
<dbReference type="SUPFAM" id="SSF48371">
    <property type="entry name" value="ARM repeat"/>
    <property type="match status" value="1"/>
</dbReference>
<keyword evidence="7" id="KW-0968">Cytoplasmic vesicle</keyword>
<evidence type="ECO:0000256" key="4">
    <source>
        <dbReference type="ARBA" id="ARBA00022927"/>
    </source>
</evidence>
<dbReference type="STRING" id="869250.J7M4N0"/>
<keyword evidence="5 7" id="KW-0333">Golgi apparatus</keyword>
<proteinExistence type="inferred from homology"/>
<evidence type="ECO:0000313" key="9">
    <source>
        <dbReference type="EMBL" id="BAM42320.1"/>
    </source>
</evidence>
<reference evidence="9 10" key="1">
    <citation type="journal article" date="2012" name="MBio">
        <title>Comparative genome analysis of three eukaryotic parasites with differing abilities to transform leukocytes reveals key mediators of Theileria-induced leukocyte transformation.</title>
        <authorList>
            <person name="Hayashida K."/>
            <person name="Hara Y."/>
            <person name="Abe T."/>
            <person name="Yamasaki C."/>
            <person name="Toyoda A."/>
            <person name="Kosuge T."/>
            <person name="Suzuki Y."/>
            <person name="Sato Y."/>
            <person name="Kawashima S."/>
            <person name="Katayama T."/>
            <person name="Wakaguri H."/>
            <person name="Inoue N."/>
            <person name="Homma K."/>
            <person name="Tada-Umezaki M."/>
            <person name="Yagi Y."/>
            <person name="Fujii Y."/>
            <person name="Habara T."/>
            <person name="Kanehisa M."/>
            <person name="Watanabe H."/>
            <person name="Ito K."/>
            <person name="Gojobori T."/>
            <person name="Sugawara H."/>
            <person name="Imanishi T."/>
            <person name="Weir W."/>
            <person name="Gardner M."/>
            <person name="Pain A."/>
            <person name="Shiels B."/>
            <person name="Hattori M."/>
            <person name="Nene V."/>
            <person name="Sugimoto C."/>
        </authorList>
    </citation>
    <scope>NUCLEOTIDE SEQUENCE [LARGE SCALE GENOMIC DNA]</scope>
    <source>
        <strain evidence="9 10">Shintoku</strain>
    </source>
</reference>
<feature type="domain" description="Clathrin/coatomer adaptor adaptin-like N-terminal" evidence="8">
    <location>
        <begin position="23"/>
        <end position="550"/>
    </location>
</feature>
<accession>J7M4N0</accession>
<dbReference type="InterPro" id="IPR002553">
    <property type="entry name" value="Clathrin/coatomer_adapt-like_N"/>
</dbReference>
<evidence type="ECO:0000256" key="6">
    <source>
        <dbReference type="ARBA" id="ARBA00023136"/>
    </source>
</evidence>
<dbReference type="AlphaFoldDB" id="J7M4N0"/>
<keyword evidence="6 7" id="KW-0472">Membrane</keyword>
<dbReference type="InterPro" id="IPR050840">
    <property type="entry name" value="Adaptor_Complx_Large_Subunit"/>
</dbReference>
<dbReference type="PIRSF" id="PIRSF037094">
    <property type="entry name" value="AP1_complex_gamma"/>
    <property type="match status" value="1"/>
</dbReference>
<dbReference type="VEuPathDB" id="PiroplasmaDB:TOT_040000688"/>
<dbReference type="InterPro" id="IPR017107">
    <property type="entry name" value="AP1_complex_gsu"/>
</dbReference>
<name>J7M4N0_THEOR</name>
<keyword evidence="10" id="KW-1185">Reference proteome</keyword>
<evidence type="ECO:0000256" key="2">
    <source>
        <dbReference type="ARBA" id="ARBA00004555"/>
    </source>
</evidence>
<organism evidence="9 10">
    <name type="scientific">Theileria orientalis strain Shintoku</name>
    <dbReference type="NCBI Taxonomy" id="869250"/>
    <lineage>
        <taxon>Eukaryota</taxon>
        <taxon>Sar</taxon>
        <taxon>Alveolata</taxon>
        <taxon>Apicomplexa</taxon>
        <taxon>Aconoidasida</taxon>
        <taxon>Piroplasmida</taxon>
        <taxon>Theileriidae</taxon>
        <taxon>Theileria</taxon>
    </lineage>
</organism>
<dbReference type="Gene3D" id="1.25.10.10">
    <property type="entry name" value="Leucine-rich Repeat Variant"/>
    <property type="match status" value="2"/>
</dbReference>